<comment type="caution">
    <text evidence="1">The sequence shown here is derived from an EMBL/GenBank/DDBJ whole genome shotgun (WGS) entry which is preliminary data.</text>
</comment>
<keyword evidence="2" id="KW-1185">Reference proteome</keyword>
<dbReference type="EMBL" id="REGN01000702">
    <property type="protein sequence ID" value="RNA39828.1"/>
    <property type="molecule type" value="Genomic_DNA"/>
</dbReference>
<organism evidence="1 2">
    <name type="scientific">Brachionus plicatilis</name>
    <name type="common">Marine rotifer</name>
    <name type="synonym">Brachionus muelleri</name>
    <dbReference type="NCBI Taxonomy" id="10195"/>
    <lineage>
        <taxon>Eukaryota</taxon>
        <taxon>Metazoa</taxon>
        <taxon>Spiralia</taxon>
        <taxon>Gnathifera</taxon>
        <taxon>Rotifera</taxon>
        <taxon>Eurotatoria</taxon>
        <taxon>Monogononta</taxon>
        <taxon>Pseudotrocha</taxon>
        <taxon>Ploima</taxon>
        <taxon>Brachionidae</taxon>
        <taxon>Brachionus</taxon>
    </lineage>
</organism>
<reference evidence="1 2" key="1">
    <citation type="journal article" date="2018" name="Sci. Rep.">
        <title>Genomic signatures of local adaptation to the degree of environmental predictability in rotifers.</title>
        <authorList>
            <person name="Franch-Gras L."/>
            <person name="Hahn C."/>
            <person name="Garcia-Roger E.M."/>
            <person name="Carmona M.J."/>
            <person name="Serra M."/>
            <person name="Gomez A."/>
        </authorList>
    </citation>
    <scope>NUCLEOTIDE SEQUENCE [LARGE SCALE GENOMIC DNA]</scope>
    <source>
        <strain evidence="1">HYR1</strain>
    </source>
</reference>
<evidence type="ECO:0000313" key="2">
    <source>
        <dbReference type="Proteomes" id="UP000276133"/>
    </source>
</evidence>
<accession>A0A3M7SW59</accession>
<proteinExistence type="predicted"/>
<sequence length="75" mass="8837">MNNFYIGVFFLISQPTFFDNQNRKENLAKLTIVLIIPTISKIYHRKNFLQYPCRRLLCNMQNPDDSAVCNHLSQS</sequence>
<dbReference type="AlphaFoldDB" id="A0A3M7SW59"/>
<name>A0A3M7SW59_BRAPC</name>
<evidence type="ECO:0000313" key="1">
    <source>
        <dbReference type="EMBL" id="RNA39828.1"/>
    </source>
</evidence>
<dbReference type="Proteomes" id="UP000276133">
    <property type="component" value="Unassembled WGS sequence"/>
</dbReference>
<gene>
    <name evidence="1" type="ORF">BpHYR1_014270</name>
</gene>
<protein>
    <submittedName>
        <fullName evidence="1">Uncharacterized protein</fullName>
    </submittedName>
</protein>